<dbReference type="OrthoDB" id="2112446at2759"/>
<organism evidence="2 3">
    <name type="scientific">Paraphoma chrysanthemicola</name>
    <dbReference type="NCBI Taxonomy" id="798071"/>
    <lineage>
        <taxon>Eukaryota</taxon>
        <taxon>Fungi</taxon>
        <taxon>Dikarya</taxon>
        <taxon>Ascomycota</taxon>
        <taxon>Pezizomycotina</taxon>
        <taxon>Dothideomycetes</taxon>
        <taxon>Pleosporomycetidae</taxon>
        <taxon>Pleosporales</taxon>
        <taxon>Pleosporineae</taxon>
        <taxon>Phaeosphaeriaceae</taxon>
        <taxon>Paraphoma</taxon>
    </lineage>
</organism>
<evidence type="ECO:0000313" key="2">
    <source>
        <dbReference type="EMBL" id="KAH7086444.1"/>
    </source>
</evidence>
<evidence type="ECO:0000313" key="3">
    <source>
        <dbReference type="Proteomes" id="UP000813461"/>
    </source>
</evidence>
<accession>A0A8K0R5V4</accession>
<reference evidence="2" key="1">
    <citation type="journal article" date="2021" name="Nat. Commun.">
        <title>Genetic determinants of endophytism in the Arabidopsis root mycobiome.</title>
        <authorList>
            <person name="Mesny F."/>
            <person name="Miyauchi S."/>
            <person name="Thiergart T."/>
            <person name="Pickel B."/>
            <person name="Atanasova L."/>
            <person name="Karlsson M."/>
            <person name="Huettel B."/>
            <person name="Barry K.W."/>
            <person name="Haridas S."/>
            <person name="Chen C."/>
            <person name="Bauer D."/>
            <person name="Andreopoulos W."/>
            <person name="Pangilinan J."/>
            <person name="LaButti K."/>
            <person name="Riley R."/>
            <person name="Lipzen A."/>
            <person name="Clum A."/>
            <person name="Drula E."/>
            <person name="Henrissat B."/>
            <person name="Kohler A."/>
            <person name="Grigoriev I.V."/>
            <person name="Martin F.M."/>
            <person name="Hacquard S."/>
        </authorList>
    </citation>
    <scope>NUCLEOTIDE SEQUENCE</scope>
    <source>
        <strain evidence="2">MPI-SDFR-AT-0120</strain>
    </source>
</reference>
<evidence type="ECO:0008006" key="4">
    <source>
        <dbReference type="Google" id="ProtNLM"/>
    </source>
</evidence>
<dbReference type="PANTHER" id="PTHR39603:SF1">
    <property type="entry name" value="CYANOVIRIN-N DOMAIN-CONTAINING PROTEIN"/>
    <property type="match status" value="1"/>
</dbReference>
<gene>
    <name evidence="2" type="ORF">FB567DRAFT_527962</name>
</gene>
<protein>
    <recommendedName>
        <fullName evidence="4">Ecp2 effector protein domain-containing protein</fullName>
    </recommendedName>
</protein>
<name>A0A8K0R5V4_9PLEO</name>
<proteinExistence type="predicted"/>
<dbReference type="EMBL" id="JAGMVJ010000011">
    <property type="protein sequence ID" value="KAH7086444.1"/>
    <property type="molecule type" value="Genomic_DNA"/>
</dbReference>
<feature type="signal peptide" evidence="1">
    <location>
        <begin position="1"/>
        <end position="20"/>
    </location>
</feature>
<keyword evidence="1" id="KW-0732">Signal</keyword>
<dbReference type="PANTHER" id="PTHR39603">
    <property type="entry name" value="CYANOVIRIN-N DOMAIN-CONTAINING PROTEIN"/>
    <property type="match status" value="1"/>
</dbReference>
<feature type="chain" id="PRO_5035461472" description="Ecp2 effector protein domain-containing protein" evidence="1">
    <location>
        <begin position="21"/>
        <end position="178"/>
    </location>
</feature>
<dbReference type="Proteomes" id="UP000813461">
    <property type="component" value="Unassembled WGS sequence"/>
</dbReference>
<dbReference type="AlphaFoldDB" id="A0A8K0R5V4"/>
<evidence type="ECO:0000256" key="1">
    <source>
        <dbReference type="SAM" id="SignalP"/>
    </source>
</evidence>
<keyword evidence="3" id="KW-1185">Reference proteome</keyword>
<sequence length="178" mass="18685">MLLSSLPIVTLLALATSVTAAPTTSGTVFTISQWIEDIIADPTAPHLTPEEAVAAKNAAVANSNPLSIRTPRCMDEFDSWGRANANDAAACLRYLADKGAQGINCGIGQNQFDIQMCRIGNAQVHSSKSTSSAQGANCNDVARTGGKIFDTCWRSDGTIKGAELCITNNQFQVGILAP</sequence>
<comment type="caution">
    <text evidence="2">The sequence shown here is derived from an EMBL/GenBank/DDBJ whole genome shotgun (WGS) entry which is preliminary data.</text>
</comment>